<dbReference type="EMBL" id="BMAR01000020">
    <property type="protein sequence ID" value="GFR47831.1"/>
    <property type="molecule type" value="Genomic_DNA"/>
</dbReference>
<feature type="compositionally biased region" description="Gly residues" evidence="3">
    <location>
        <begin position="219"/>
        <end position="229"/>
    </location>
</feature>
<reference evidence="6 7" key="1">
    <citation type="journal article" date="2021" name="Sci. Rep.">
        <title>Genome sequencing of the multicellular alga Astrephomene provides insights into convergent evolution of germ-soma differentiation.</title>
        <authorList>
            <person name="Yamashita S."/>
            <person name="Yamamoto K."/>
            <person name="Matsuzaki R."/>
            <person name="Suzuki S."/>
            <person name="Yamaguchi H."/>
            <person name="Hirooka S."/>
            <person name="Minakuchi Y."/>
            <person name="Miyagishima S."/>
            <person name="Kawachi M."/>
            <person name="Toyoda A."/>
            <person name="Nozaki H."/>
        </authorList>
    </citation>
    <scope>NUCLEOTIDE SEQUENCE [LARGE SCALE GENOMIC DNA]</scope>
    <source>
        <strain evidence="6 7">NIES-4017</strain>
    </source>
</reference>
<keyword evidence="4" id="KW-1133">Transmembrane helix</keyword>
<protein>
    <recommendedName>
        <fullName evidence="5">3-beta hydroxysteroid dehydrogenase/isomerase domain-containing protein</fullName>
    </recommendedName>
</protein>
<keyword evidence="7" id="KW-1185">Reference proteome</keyword>
<feature type="transmembrane region" description="Helical" evidence="4">
    <location>
        <begin position="391"/>
        <end position="411"/>
    </location>
</feature>
<keyword evidence="4" id="KW-0812">Transmembrane</keyword>
<feature type="region of interest" description="Disordered" evidence="3">
    <location>
        <begin position="211"/>
        <end position="261"/>
    </location>
</feature>
<dbReference type="GO" id="GO:0006694">
    <property type="term" value="P:steroid biosynthetic process"/>
    <property type="evidence" value="ECO:0007669"/>
    <property type="project" value="InterPro"/>
</dbReference>
<evidence type="ECO:0000313" key="6">
    <source>
        <dbReference type="EMBL" id="GFR47831.1"/>
    </source>
</evidence>
<evidence type="ECO:0000256" key="2">
    <source>
        <dbReference type="ARBA" id="ARBA00023002"/>
    </source>
</evidence>
<accession>A0AAD3DTR1</accession>
<evidence type="ECO:0000256" key="4">
    <source>
        <dbReference type="SAM" id="Phobius"/>
    </source>
</evidence>
<sequence length="525" mass="54394">MQPEDPSPSCGHASGLAITEASGFAPTATTRRALITGGSGFLGFRLGTALAKDGIQVFLLDLAPPRQSLPPNTTFIRGSVANAADVDAAFSTAAAAAASSATSSSSTGCCGGFLDAVFHVASYGMSGRELRDLARITAVNVGGTQHVLDACVRYGVPRLVYVSTCNVIFVGKPISCGTEAAPYPPPAAYKDAYSATKAAAERLVLAANGSRNSSSLSGRAGGDGSGGGAEHGEAGAGKSSWSRRQAAVGARPEQEQPPQPPHVLYTCAVRSTGIWGPGETRHQPRVIRMVRAGLFGATFGDLSSLSDWIHVDNLVQLLARAERALRHHTAGPDGNNSTAAGAAGGGAAAPPVAAGQVYYASDGAPINNFLHFKPFIVGLGYRYPSLNVPYWLVYGIAALIEYVWPVLQYIVADPPLTRMEVDKCCVSHWFDISKARRELGYRPVSYDRGEVVSYMRAEGWGNPAVGKAGVATLHGRSGLMLGGGTFGPARVRGRVTVLGLLVAVLVGLAVAYGGRLGGQLGVSGW</sequence>
<organism evidence="6 7">
    <name type="scientific">Astrephomene gubernaculifera</name>
    <dbReference type="NCBI Taxonomy" id="47775"/>
    <lineage>
        <taxon>Eukaryota</taxon>
        <taxon>Viridiplantae</taxon>
        <taxon>Chlorophyta</taxon>
        <taxon>core chlorophytes</taxon>
        <taxon>Chlorophyceae</taxon>
        <taxon>CS clade</taxon>
        <taxon>Chlamydomonadales</taxon>
        <taxon>Astrephomenaceae</taxon>
        <taxon>Astrephomene</taxon>
    </lineage>
</organism>
<name>A0AAD3DTR1_9CHLO</name>
<dbReference type="PANTHER" id="PTHR43245">
    <property type="entry name" value="BIFUNCTIONAL POLYMYXIN RESISTANCE PROTEIN ARNA"/>
    <property type="match status" value="1"/>
</dbReference>
<keyword evidence="4" id="KW-0472">Membrane</keyword>
<evidence type="ECO:0000259" key="5">
    <source>
        <dbReference type="Pfam" id="PF01073"/>
    </source>
</evidence>
<proteinExistence type="inferred from homology"/>
<feature type="transmembrane region" description="Helical" evidence="4">
    <location>
        <begin position="495"/>
        <end position="514"/>
    </location>
</feature>
<dbReference type="Gene3D" id="3.40.50.720">
    <property type="entry name" value="NAD(P)-binding Rossmann-like Domain"/>
    <property type="match status" value="2"/>
</dbReference>
<dbReference type="Pfam" id="PF01073">
    <property type="entry name" value="3Beta_HSD"/>
    <property type="match status" value="2"/>
</dbReference>
<dbReference type="SUPFAM" id="SSF51735">
    <property type="entry name" value="NAD(P)-binding Rossmann-fold domains"/>
    <property type="match status" value="1"/>
</dbReference>
<evidence type="ECO:0000313" key="7">
    <source>
        <dbReference type="Proteomes" id="UP001054857"/>
    </source>
</evidence>
<comment type="caution">
    <text evidence="6">The sequence shown here is derived from an EMBL/GenBank/DDBJ whole genome shotgun (WGS) entry which is preliminary data.</text>
</comment>
<dbReference type="InterPro" id="IPR050177">
    <property type="entry name" value="Lipid_A_modif_metabolic_enz"/>
</dbReference>
<dbReference type="Proteomes" id="UP001054857">
    <property type="component" value="Unassembled WGS sequence"/>
</dbReference>
<dbReference type="InterPro" id="IPR002225">
    <property type="entry name" value="3Beta_OHSteriod_DH/Estase"/>
</dbReference>
<feature type="domain" description="3-beta hydroxysteroid dehydrogenase/isomerase" evidence="5">
    <location>
        <begin position="34"/>
        <end position="212"/>
    </location>
</feature>
<keyword evidence="2" id="KW-0560">Oxidoreductase</keyword>
<dbReference type="AlphaFoldDB" id="A0AAD3DTR1"/>
<evidence type="ECO:0000256" key="3">
    <source>
        <dbReference type="SAM" id="MobiDB-lite"/>
    </source>
</evidence>
<feature type="domain" description="3-beta hydroxysteroid dehydrogenase/isomerase" evidence="5">
    <location>
        <begin position="263"/>
        <end position="383"/>
    </location>
</feature>
<dbReference type="PANTHER" id="PTHR43245:SF51">
    <property type="entry name" value="SHORT CHAIN DEHYDROGENASE_REDUCTASE FAMILY 42E, MEMBER 2"/>
    <property type="match status" value="1"/>
</dbReference>
<comment type="similarity">
    <text evidence="1">Belongs to the 3-beta-HSD family.</text>
</comment>
<gene>
    <name evidence="6" type="ORF">Agub_g9609</name>
</gene>
<dbReference type="GO" id="GO:0016616">
    <property type="term" value="F:oxidoreductase activity, acting on the CH-OH group of donors, NAD or NADP as acceptor"/>
    <property type="evidence" value="ECO:0007669"/>
    <property type="project" value="InterPro"/>
</dbReference>
<evidence type="ECO:0000256" key="1">
    <source>
        <dbReference type="ARBA" id="ARBA00009219"/>
    </source>
</evidence>
<dbReference type="InterPro" id="IPR036291">
    <property type="entry name" value="NAD(P)-bd_dom_sf"/>
</dbReference>